<dbReference type="STRING" id="1759059.ATE48_03645"/>
<accession>A0A1B1AN10</accession>
<evidence type="ECO:0000256" key="2">
    <source>
        <dbReference type="ARBA" id="ARBA00022448"/>
    </source>
</evidence>
<protein>
    <submittedName>
        <fullName evidence="11">ABC transporter permease</fullName>
    </submittedName>
</protein>
<keyword evidence="5" id="KW-0067">ATP-binding</keyword>
<dbReference type="KEGG" id="cbot:ATE48_03645"/>
<evidence type="ECO:0000313" key="12">
    <source>
        <dbReference type="Proteomes" id="UP000092498"/>
    </source>
</evidence>
<evidence type="ECO:0000259" key="9">
    <source>
        <dbReference type="PROSITE" id="PS50893"/>
    </source>
</evidence>
<dbReference type="GO" id="GO:0005524">
    <property type="term" value="F:ATP binding"/>
    <property type="evidence" value="ECO:0007669"/>
    <property type="project" value="UniProtKB-KW"/>
</dbReference>
<sequence>MQSRDLTLISLIPIAVIVIVGLRAAGMWGQAVMTQALALKILRDLQSAMFAKLMSVDFARFAREDVGRLVSRFTNDITIVGYALVRAAQTSLRDSLTLIGSIAMMFYLDWVLAGVVIGVFALAARPLGAIAKRARKQTSIAQEQIGHVTALLNEIFGASRFVKTYSLERRETERANRAFEEQRRLGMKLAHNRARSEPLLEILGGVALAGVLYLAGVRIAAGHMTLGDLFGMIGAVGVATPAARSISGFNTMLNEALAAVTRIFTLIDEPETINDKPGAKALAVKEGRIEFSDVGFSYGEAPAVENVSFTVEPGETVALVGPSGSGKSTIFNLLPRLYDVTHGAVRIDGQDVRDVTVVSLRSSISLVAQEAALFNDTIRNNIALGRASATYAEIEEAARNAAAHDFIMALPNGYDTAAGERGGNLSGGERQRIALARAFLRDAPILLLDEATSALDAASEAQVQDALKRLSKGRTVLVIAHRLATVRDADRILALENGRIVEVGRHDELVAKGGLYARLSRLQFQSTEQAS</sequence>
<dbReference type="Gene3D" id="1.20.1560.10">
    <property type="entry name" value="ABC transporter type 1, transmembrane domain"/>
    <property type="match status" value="1"/>
</dbReference>
<dbReference type="InterPro" id="IPR003439">
    <property type="entry name" value="ABC_transporter-like_ATP-bd"/>
</dbReference>
<keyword evidence="12" id="KW-1185">Reference proteome</keyword>
<dbReference type="PROSITE" id="PS50929">
    <property type="entry name" value="ABC_TM1F"/>
    <property type="match status" value="1"/>
</dbReference>
<dbReference type="InterPro" id="IPR017871">
    <property type="entry name" value="ABC_transporter-like_CS"/>
</dbReference>
<gene>
    <name evidence="11" type="ORF">ATE48_03645</name>
</gene>
<keyword evidence="2" id="KW-0813">Transport</keyword>
<name>A0A1B1AN10_9PROT</name>
<dbReference type="FunCoup" id="A0A1B1AN10">
    <property type="interactions" value="400"/>
</dbReference>
<organism evidence="11 12">
    <name type="scientific">Candidatus Viadribacter manganicus</name>
    <dbReference type="NCBI Taxonomy" id="1759059"/>
    <lineage>
        <taxon>Bacteria</taxon>
        <taxon>Pseudomonadati</taxon>
        <taxon>Pseudomonadota</taxon>
        <taxon>Alphaproteobacteria</taxon>
        <taxon>Hyphomonadales</taxon>
        <taxon>Hyphomonadaceae</taxon>
        <taxon>Candidatus Viadribacter</taxon>
    </lineage>
</organism>
<evidence type="ECO:0000256" key="7">
    <source>
        <dbReference type="ARBA" id="ARBA00023136"/>
    </source>
</evidence>
<comment type="subcellular location">
    <subcellularLocation>
        <location evidence="1">Cell membrane</location>
        <topology evidence="1">Multi-pass membrane protein</topology>
    </subcellularLocation>
</comment>
<dbReference type="CDD" id="cd18552">
    <property type="entry name" value="ABC_6TM_MsbA_like"/>
    <property type="match status" value="1"/>
</dbReference>
<dbReference type="InterPro" id="IPR011527">
    <property type="entry name" value="ABC1_TM_dom"/>
</dbReference>
<dbReference type="GO" id="GO:0015421">
    <property type="term" value="F:ABC-type oligopeptide transporter activity"/>
    <property type="evidence" value="ECO:0007669"/>
    <property type="project" value="TreeGrafter"/>
</dbReference>
<dbReference type="InParanoid" id="A0A1B1AN10"/>
<dbReference type="SMART" id="SM00382">
    <property type="entry name" value="AAA"/>
    <property type="match status" value="1"/>
</dbReference>
<dbReference type="FunFam" id="3.40.50.300:FF:000287">
    <property type="entry name" value="Multidrug ABC transporter ATP-binding protein"/>
    <property type="match status" value="1"/>
</dbReference>
<evidence type="ECO:0000256" key="3">
    <source>
        <dbReference type="ARBA" id="ARBA00022692"/>
    </source>
</evidence>
<evidence type="ECO:0000256" key="4">
    <source>
        <dbReference type="ARBA" id="ARBA00022741"/>
    </source>
</evidence>
<proteinExistence type="predicted"/>
<dbReference type="SUPFAM" id="SSF52540">
    <property type="entry name" value="P-loop containing nucleoside triphosphate hydrolases"/>
    <property type="match status" value="1"/>
</dbReference>
<feature type="transmembrane region" description="Helical" evidence="8">
    <location>
        <begin position="98"/>
        <end position="123"/>
    </location>
</feature>
<dbReference type="InterPro" id="IPR036640">
    <property type="entry name" value="ABC1_TM_sf"/>
</dbReference>
<feature type="transmembrane region" description="Helical" evidence="8">
    <location>
        <begin position="198"/>
        <end position="216"/>
    </location>
</feature>
<feature type="domain" description="ABC transmembrane type-1" evidence="10">
    <location>
        <begin position="1"/>
        <end position="255"/>
    </location>
</feature>
<dbReference type="Proteomes" id="UP000092498">
    <property type="component" value="Chromosome"/>
</dbReference>
<keyword evidence="6 8" id="KW-1133">Transmembrane helix</keyword>
<dbReference type="PROSITE" id="PS00211">
    <property type="entry name" value="ABC_TRANSPORTER_1"/>
    <property type="match status" value="1"/>
</dbReference>
<dbReference type="GO" id="GO:0005886">
    <property type="term" value="C:plasma membrane"/>
    <property type="evidence" value="ECO:0007669"/>
    <property type="project" value="UniProtKB-SubCell"/>
</dbReference>
<dbReference type="InterPro" id="IPR039421">
    <property type="entry name" value="Type_1_exporter"/>
</dbReference>
<feature type="domain" description="ABC transporter" evidence="9">
    <location>
        <begin position="289"/>
        <end position="522"/>
    </location>
</feature>
<dbReference type="PROSITE" id="PS50893">
    <property type="entry name" value="ABC_TRANSPORTER_2"/>
    <property type="match status" value="1"/>
</dbReference>
<dbReference type="AlphaFoldDB" id="A0A1B1AN10"/>
<dbReference type="GO" id="GO:0016887">
    <property type="term" value="F:ATP hydrolysis activity"/>
    <property type="evidence" value="ECO:0007669"/>
    <property type="project" value="InterPro"/>
</dbReference>
<dbReference type="Gene3D" id="3.40.50.300">
    <property type="entry name" value="P-loop containing nucleotide triphosphate hydrolases"/>
    <property type="match status" value="1"/>
</dbReference>
<keyword evidence="7 8" id="KW-0472">Membrane</keyword>
<keyword evidence="4" id="KW-0547">Nucleotide-binding</keyword>
<evidence type="ECO:0000256" key="1">
    <source>
        <dbReference type="ARBA" id="ARBA00004651"/>
    </source>
</evidence>
<evidence type="ECO:0000256" key="6">
    <source>
        <dbReference type="ARBA" id="ARBA00022989"/>
    </source>
</evidence>
<dbReference type="SUPFAM" id="SSF90123">
    <property type="entry name" value="ABC transporter transmembrane region"/>
    <property type="match status" value="1"/>
</dbReference>
<dbReference type="PANTHER" id="PTHR43394">
    <property type="entry name" value="ATP-DEPENDENT PERMEASE MDL1, MITOCHONDRIAL"/>
    <property type="match status" value="1"/>
</dbReference>
<evidence type="ECO:0000259" key="10">
    <source>
        <dbReference type="PROSITE" id="PS50929"/>
    </source>
</evidence>
<reference evidence="11 12" key="1">
    <citation type="submission" date="2015-11" db="EMBL/GenBank/DDBJ databases">
        <title>Whole-Genome Sequence of Candidatus Oderbacter manganicum from the National Park Lower Oder Valley, Germany.</title>
        <authorList>
            <person name="Braun B."/>
            <person name="Liere K."/>
            <person name="Szewzyk U."/>
        </authorList>
    </citation>
    <scope>NUCLEOTIDE SEQUENCE [LARGE SCALE GENOMIC DNA]</scope>
    <source>
        <strain evidence="11 12">OTSz_A_272</strain>
    </source>
</reference>
<dbReference type="Pfam" id="PF00664">
    <property type="entry name" value="ABC_membrane"/>
    <property type="match status" value="1"/>
</dbReference>
<dbReference type="PANTHER" id="PTHR43394:SF1">
    <property type="entry name" value="ATP-BINDING CASSETTE SUB-FAMILY B MEMBER 10, MITOCHONDRIAL"/>
    <property type="match status" value="1"/>
</dbReference>
<dbReference type="InterPro" id="IPR027417">
    <property type="entry name" value="P-loop_NTPase"/>
</dbReference>
<evidence type="ECO:0000313" key="11">
    <source>
        <dbReference type="EMBL" id="ANP47931.1"/>
    </source>
</evidence>
<evidence type="ECO:0000256" key="5">
    <source>
        <dbReference type="ARBA" id="ARBA00022840"/>
    </source>
</evidence>
<keyword evidence="3 8" id="KW-0812">Transmembrane</keyword>
<dbReference type="EMBL" id="CP013244">
    <property type="protein sequence ID" value="ANP47931.1"/>
    <property type="molecule type" value="Genomic_DNA"/>
</dbReference>
<evidence type="ECO:0000256" key="8">
    <source>
        <dbReference type="SAM" id="Phobius"/>
    </source>
</evidence>
<dbReference type="Pfam" id="PF00005">
    <property type="entry name" value="ABC_tran"/>
    <property type="match status" value="1"/>
</dbReference>
<dbReference type="InterPro" id="IPR003593">
    <property type="entry name" value="AAA+_ATPase"/>
</dbReference>